<dbReference type="CDD" id="cd03049">
    <property type="entry name" value="GST_N_3"/>
    <property type="match status" value="1"/>
</dbReference>
<dbReference type="InterPro" id="IPR050983">
    <property type="entry name" value="GST_Omega/HSP26"/>
</dbReference>
<keyword evidence="3" id="KW-0808">Transferase</keyword>
<dbReference type="GO" id="GO:0016740">
    <property type="term" value="F:transferase activity"/>
    <property type="evidence" value="ECO:0007669"/>
    <property type="project" value="UniProtKB-KW"/>
</dbReference>
<gene>
    <name evidence="3" type="ORF">SAMN05421881_102933</name>
</gene>
<dbReference type="OrthoDB" id="8634103at2"/>
<dbReference type="SFLD" id="SFLDG00358">
    <property type="entry name" value="Main_(cytGST)"/>
    <property type="match status" value="1"/>
</dbReference>
<evidence type="ECO:0000259" key="2">
    <source>
        <dbReference type="PROSITE" id="PS50405"/>
    </source>
</evidence>
<feature type="domain" description="GST C-terminal" evidence="2">
    <location>
        <begin position="82"/>
        <end position="201"/>
    </location>
</feature>
<dbReference type="NCBIfam" id="NF007682">
    <property type="entry name" value="PRK10357.1"/>
    <property type="match status" value="1"/>
</dbReference>
<dbReference type="InterPro" id="IPR036282">
    <property type="entry name" value="Glutathione-S-Trfase_C_sf"/>
</dbReference>
<evidence type="ECO:0000259" key="1">
    <source>
        <dbReference type="PROSITE" id="PS50404"/>
    </source>
</evidence>
<reference evidence="3 4" key="1">
    <citation type="submission" date="2016-10" db="EMBL/GenBank/DDBJ databases">
        <authorList>
            <person name="de Groot N.N."/>
        </authorList>
    </citation>
    <scope>NUCLEOTIDE SEQUENCE [LARGE SCALE GENOMIC DNA]</scope>
    <source>
        <strain evidence="3 4">Nm1</strain>
    </source>
</reference>
<protein>
    <submittedName>
        <fullName evidence="3">Glutathione S-transferase</fullName>
    </submittedName>
</protein>
<feature type="domain" description="GST N-terminal" evidence="1">
    <location>
        <begin position="1"/>
        <end position="78"/>
    </location>
</feature>
<dbReference type="CDD" id="cd03205">
    <property type="entry name" value="GST_C_6"/>
    <property type="match status" value="1"/>
</dbReference>
<dbReference type="SFLD" id="SFLDS00019">
    <property type="entry name" value="Glutathione_Transferase_(cytos"/>
    <property type="match status" value="1"/>
</dbReference>
<accession>A0A1H3J017</accession>
<dbReference type="PANTHER" id="PTHR43968">
    <property type="match status" value="1"/>
</dbReference>
<dbReference type="Gene3D" id="3.40.30.10">
    <property type="entry name" value="Glutaredoxin"/>
    <property type="match status" value="1"/>
</dbReference>
<organism evidence="3 4">
    <name type="scientific">Nitrosomonas halophila</name>
    <dbReference type="NCBI Taxonomy" id="44576"/>
    <lineage>
        <taxon>Bacteria</taxon>
        <taxon>Pseudomonadati</taxon>
        <taxon>Pseudomonadota</taxon>
        <taxon>Betaproteobacteria</taxon>
        <taxon>Nitrosomonadales</taxon>
        <taxon>Nitrosomonadaceae</taxon>
        <taxon>Nitrosomonas</taxon>
    </lineage>
</organism>
<dbReference type="AlphaFoldDB" id="A0A1H3J017"/>
<name>A0A1H3J017_9PROT</name>
<dbReference type="SUPFAM" id="SSF52833">
    <property type="entry name" value="Thioredoxin-like"/>
    <property type="match status" value="1"/>
</dbReference>
<dbReference type="Gene3D" id="1.20.1050.10">
    <property type="match status" value="1"/>
</dbReference>
<dbReference type="InterPro" id="IPR010987">
    <property type="entry name" value="Glutathione-S-Trfase_C-like"/>
</dbReference>
<evidence type="ECO:0000313" key="3">
    <source>
        <dbReference type="EMBL" id="SDY33301.1"/>
    </source>
</evidence>
<dbReference type="PROSITE" id="PS50404">
    <property type="entry name" value="GST_NTER"/>
    <property type="match status" value="1"/>
</dbReference>
<dbReference type="SUPFAM" id="SSF47616">
    <property type="entry name" value="GST C-terminal domain-like"/>
    <property type="match status" value="1"/>
</dbReference>
<dbReference type="EMBL" id="FNOY01000029">
    <property type="protein sequence ID" value="SDY33301.1"/>
    <property type="molecule type" value="Genomic_DNA"/>
</dbReference>
<dbReference type="InterPro" id="IPR036249">
    <property type="entry name" value="Thioredoxin-like_sf"/>
</dbReference>
<dbReference type="PANTHER" id="PTHR43968:SF6">
    <property type="entry name" value="GLUTATHIONE S-TRANSFERASE OMEGA"/>
    <property type="match status" value="1"/>
</dbReference>
<dbReference type="GO" id="GO:0005737">
    <property type="term" value="C:cytoplasm"/>
    <property type="evidence" value="ECO:0007669"/>
    <property type="project" value="TreeGrafter"/>
</dbReference>
<dbReference type="RefSeq" id="WP_090414128.1">
    <property type="nucleotide sequence ID" value="NZ_FNOY01000029.1"/>
</dbReference>
<dbReference type="Proteomes" id="UP000198640">
    <property type="component" value="Unassembled WGS sequence"/>
</dbReference>
<dbReference type="InterPro" id="IPR040079">
    <property type="entry name" value="Glutathione_S-Trfase"/>
</dbReference>
<proteinExistence type="predicted"/>
<dbReference type="STRING" id="44576.SAMN05421881_102933"/>
<keyword evidence="4" id="KW-1185">Reference proteome</keyword>
<sequence length="201" mass="22482">MELIGSLTSPYVRKVRIVLAEKNIPYQFTVDPPFGPDNQVAKVNPLGKVPALITDDGQVLFDSRLLAEYLDGMDAPALIPVSGWARWRAKRWEVLADGISDACAAIFLERKRPAAQQSPEWIERQQKKIELGLQVAAHELGEKPWCEGTSITLADIALGCALDYLSFRFPHDNWRELFPNLAGLADKLVQRQSFIQTAPKD</sequence>
<evidence type="ECO:0000313" key="4">
    <source>
        <dbReference type="Proteomes" id="UP000198640"/>
    </source>
</evidence>
<dbReference type="PROSITE" id="PS50405">
    <property type="entry name" value="GST_CTER"/>
    <property type="match status" value="1"/>
</dbReference>
<dbReference type="InterPro" id="IPR004045">
    <property type="entry name" value="Glutathione_S-Trfase_N"/>
</dbReference>
<dbReference type="Pfam" id="PF13410">
    <property type="entry name" value="GST_C_2"/>
    <property type="match status" value="1"/>
</dbReference>
<dbReference type="Pfam" id="PF13417">
    <property type="entry name" value="GST_N_3"/>
    <property type="match status" value="1"/>
</dbReference>